<comment type="similarity">
    <text evidence="1">Belongs to the LysR transcriptional regulatory family.</text>
</comment>
<evidence type="ECO:0000313" key="6">
    <source>
        <dbReference type="EMBL" id="MCT4701928.1"/>
    </source>
</evidence>
<dbReference type="InterPro" id="IPR036388">
    <property type="entry name" value="WH-like_DNA-bd_sf"/>
</dbReference>
<dbReference type="InterPro" id="IPR000847">
    <property type="entry name" value="LysR_HTH_N"/>
</dbReference>
<organism evidence="6 7">
    <name type="scientific">Dryocola boscaweniae</name>
    <dbReference type="NCBI Taxonomy" id="2925397"/>
    <lineage>
        <taxon>Bacteria</taxon>
        <taxon>Pseudomonadati</taxon>
        <taxon>Pseudomonadota</taxon>
        <taxon>Gammaproteobacteria</taxon>
        <taxon>Enterobacterales</taxon>
        <taxon>Enterobacteriaceae</taxon>
        <taxon>Dryocola</taxon>
    </lineage>
</organism>
<dbReference type="GO" id="GO:0003677">
    <property type="term" value="F:DNA binding"/>
    <property type="evidence" value="ECO:0007669"/>
    <property type="project" value="UniProtKB-KW"/>
</dbReference>
<evidence type="ECO:0000313" key="7">
    <source>
        <dbReference type="Proteomes" id="UP001150641"/>
    </source>
</evidence>
<accession>A0A9X3ACH5</accession>
<keyword evidence="3" id="KW-0238">DNA-binding</keyword>
<evidence type="ECO:0000256" key="2">
    <source>
        <dbReference type="ARBA" id="ARBA00023015"/>
    </source>
</evidence>
<proteinExistence type="inferred from homology"/>
<dbReference type="SUPFAM" id="SSF53850">
    <property type="entry name" value="Periplasmic binding protein-like II"/>
    <property type="match status" value="1"/>
</dbReference>
<evidence type="ECO:0000259" key="5">
    <source>
        <dbReference type="PROSITE" id="PS50931"/>
    </source>
</evidence>
<name>A0A9X3ACH5_9ENTR</name>
<protein>
    <submittedName>
        <fullName evidence="6">LysR family transcriptional regulator</fullName>
    </submittedName>
</protein>
<dbReference type="GO" id="GO:0003700">
    <property type="term" value="F:DNA-binding transcription factor activity"/>
    <property type="evidence" value="ECO:0007669"/>
    <property type="project" value="InterPro"/>
</dbReference>
<reference evidence="6" key="1">
    <citation type="submission" date="2022-03" db="EMBL/GenBank/DDBJ databases">
        <title>Proposal of a novel genus Dryocolo and two novel species.</title>
        <authorList>
            <person name="Maddock D.W."/>
            <person name="Brady C.L."/>
            <person name="Denman S."/>
            <person name="Arnold D."/>
        </authorList>
    </citation>
    <scope>NUCLEOTIDE SEQUENCE</scope>
    <source>
        <strain evidence="6">H6W4</strain>
    </source>
</reference>
<dbReference type="FunFam" id="1.10.10.10:FF:000001">
    <property type="entry name" value="LysR family transcriptional regulator"/>
    <property type="match status" value="1"/>
</dbReference>
<dbReference type="CDD" id="cd08440">
    <property type="entry name" value="PBP2_LTTR_like_4"/>
    <property type="match status" value="1"/>
</dbReference>
<dbReference type="PANTHER" id="PTHR30419:SF8">
    <property type="entry name" value="NITROGEN ASSIMILATION TRANSCRIPTIONAL ACTIVATOR-RELATED"/>
    <property type="match status" value="1"/>
</dbReference>
<dbReference type="PANTHER" id="PTHR30419">
    <property type="entry name" value="HTH-TYPE TRANSCRIPTIONAL REGULATOR YBHD"/>
    <property type="match status" value="1"/>
</dbReference>
<sequence length="297" mass="32798">MPNFDLQDLYAFIALCEHGSFRYAAEAICISQSALSRRIEKLESSLGVRLFDRTTRSVTLTLTGRTFAPRARHLLSDFEDALNGISERTAFSSGMVTVACIPSAAYYFMPRVIARFRTQFKKIRIRLIDTSAGNVYTAVHNKQADFGLSFLSSGEADLTFLPLADETYQVICPPAHPIAQRDSLTWQAFFNADYIWLNKSSGNRHLLDRALGEIARRRAPVCETQHVTTMMGMVEAGLGIAAVPSMALPDSGHPLLVRKPLTEPVVKRQVGLIKRAGTALSPVAAELEKTIIGLFHP</sequence>
<dbReference type="InterPro" id="IPR036390">
    <property type="entry name" value="WH_DNA-bd_sf"/>
</dbReference>
<dbReference type="EMBL" id="JALHAP010000076">
    <property type="protein sequence ID" value="MCT4701928.1"/>
    <property type="molecule type" value="Genomic_DNA"/>
</dbReference>
<evidence type="ECO:0000256" key="1">
    <source>
        <dbReference type="ARBA" id="ARBA00009437"/>
    </source>
</evidence>
<dbReference type="Pfam" id="PF00126">
    <property type="entry name" value="HTH_1"/>
    <property type="match status" value="1"/>
</dbReference>
<dbReference type="SUPFAM" id="SSF46785">
    <property type="entry name" value="Winged helix' DNA-binding domain"/>
    <property type="match status" value="1"/>
</dbReference>
<dbReference type="AlphaFoldDB" id="A0A9X3ACH5"/>
<dbReference type="GO" id="GO:0005829">
    <property type="term" value="C:cytosol"/>
    <property type="evidence" value="ECO:0007669"/>
    <property type="project" value="TreeGrafter"/>
</dbReference>
<dbReference type="Gene3D" id="3.40.190.10">
    <property type="entry name" value="Periplasmic binding protein-like II"/>
    <property type="match status" value="2"/>
</dbReference>
<dbReference type="RefSeq" id="WP_271122744.1">
    <property type="nucleotide sequence ID" value="NZ_JALHAN010000063.1"/>
</dbReference>
<dbReference type="InterPro" id="IPR005119">
    <property type="entry name" value="LysR_subst-bd"/>
</dbReference>
<keyword evidence="2" id="KW-0805">Transcription regulation</keyword>
<keyword evidence="4" id="KW-0804">Transcription</keyword>
<dbReference type="Pfam" id="PF03466">
    <property type="entry name" value="LysR_substrate"/>
    <property type="match status" value="1"/>
</dbReference>
<comment type="caution">
    <text evidence="6">The sequence shown here is derived from an EMBL/GenBank/DDBJ whole genome shotgun (WGS) entry which is preliminary data.</text>
</comment>
<dbReference type="Gene3D" id="1.10.10.10">
    <property type="entry name" value="Winged helix-like DNA-binding domain superfamily/Winged helix DNA-binding domain"/>
    <property type="match status" value="1"/>
</dbReference>
<evidence type="ECO:0000256" key="3">
    <source>
        <dbReference type="ARBA" id="ARBA00023125"/>
    </source>
</evidence>
<keyword evidence="7" id="KW-1185">Reference proteome</keyword>
<dbReference type="InterPro" id="IPR050950">
    <property type="entry name" value="HTH-type_LysR_regulators"/>
</dbReference>
<evidence type="ECO:0000256" key="4">
    <source>
        <dbReference type="ARBA" id="ARBA00023163"/>
    </source>
</evidence>
<gene>
    <name evidence="6" type="ORF">MUA00_08935</name>
</gene>
<dbReference type="Proteomes" id="UP001150641">
    <property type="component" value="Unassembled WGS sequence"/>
</dbReference>
<feature type="domain" description="HTH lysR-type" evidence="5">
    <location>
        <begin position="4"/>
        <end position="61"/>
    </location>
</feature>
<dbReference type="PRINTS" id="PR00039">
    <property type="entry name" value="HTHLYSR"/>
</dbReference>
<dbReference type="PROSITE" id="PS50931">
    <property type="entry name" value="HTH_LYSR"/>
    <property type="match status" value="1"/>
</dbReference>